<keyword evidence="1" id="KW-1133">Transmembrane helix</keyword>
<gene>
    <name evidence="2" type="ORF">METZ01_LOCUS298418</name>
</gene>
<name>A0A382M993_9ZZZZ</name>
<feature type="transmembrane region" description="Helical" evidence="1">
    <location>
        <begin position="137"/>
        <end position="158"/>
    </location>
</feature>
<keyword evidence="1" id="KW-0472">Membrane</keyword>
<protein>
    <submittedName>
        <fullName evidence="2">Uncharacterized protein</fullName>
    </submittedName>
</protein>
<proteinExistence type="predicted"/>
<feature type="transmembrane region" description="Helical" evidence="1">
    <location>
        <begin position="105"/>
        <end position="125"/>
    </location>
</feature>
<reference evidence="2" key="1">
    <citation type="submission" date="2018-05" db="EMBL/GenBank/DDBJ databases">
        <authorList>
            <person name="Lanie J.A."/>
            <person name="Ng W.-L."/>
            <person name="Kazmierczak K.M."/>
            <person name="Andrzejewski T.M."/>
            <person name="Davidsen T.M."/>
            <person name="Wayne K.J."/>
            <person name="Tettelin H."/>
            <person name="Glass J.I."/>
            <person name="Rusch D."/>
            <person name="Podicherti R."/>
            <person name="Tsui H.-C.T."/>
            <person name="Winkler M.E."/>
        </authorList>
    </citation>
    <scope>NUCLEOTIDE SEQUENCE</scope>
</reference>
<feature type="transmembrane region" description="Helical" evidence="1">
    <location>
        <begin position="199"/>
        <end position="217"/>
    </location>
</feature>
<feature type="transmembrane region" description="Helical" evidence="1">
    <location>
        <begin position="6"/>
        <end position="28"/>
    </location>
</feature>
<feature type="transmembrane region" description="Helical" evidence="1">
    <location>
        <begin position="72"/>
        <end position="93"/>
    </location>
</feature>
<evidence type="ECO:0000256" key="1">
    <source>
        <dbReference type="SAM" id="Phobius"/>
    </source>
</evidence>
<organism evidence="2">
    <name type="scientific">marine metagenome</name>
    <dbReference type="NCBI Taxonomy" id="408172"/>
    <lineage>
        <taxon>unclassified sequences</taxon>
        <taxon>metagenomes</taxon>
        <taxon>ecological metagenomes</taxon>
    </lineage>
</organism>
<dbReference type="EMBL" id="UINC01092191">
    <property type="protein sequence ID" value="SVC45564.1"/>
    <property type="molecule type" value="Genomic_DNA"/>
</dbReference>
<keyword evidence="1" id="KW-0812">Transmembrane</keyword>
<sequence>MDSIIFQANVIGMLMYIIPAMLLFFWIINGLEDRLVERKLYLACGIGVVLGTIAEAIIFVSGTHVYDAETGYAPMILVTPFIIMMFMFAGINLKTFRDEPAAPYYSAGYGLFFGGSTEFWKLLMTEDMYQNMSSGDIFLITIFGSGTVLFLGGVGMWISYGIRNDNGIRTAARLAFLYLFLIYLNASALEHVHYGVHEFMLIIVGLVGLLLASGALFHQGYLRLPKIAKED</sequence>
<dbReference type="AlphaFoldDB" id="A0A382M993"/>
<feature type="transmembrane region" description="Helical" evidence="1">
    <location>
        <begin position="170"/>
        <end position="187"/>
    </location>
</feature>
<accession>A0A382M993</accession>
<evidence type="ECO:0000313" key="2">
    <source>
        <dbReference type="EMBL" id="SVC45564.1"/>
    </source>
</evidence>
<feature type="transmembrane region" description="Helical" evidence="1">
    <location>
        <begin position="40"/>
        <end position="60"/>
    </location>
</feature>